<gene>
    <name evidence="2" type="primary">Contig8660.g9237</name>
    <name evidence="2" type="ORF">STYLEM_13060</name>
</gene>
<dbReference type="SUPFAM" id="SSF48371">
    <property type="entry name" value="ARM repeat"/>
    <property type="match status" value="1"/>
</dbReference>
<dbReference type="OrthoDB" id="18190at2759"/>
<dbReference type="AlphaFoldDB" id="A0A078APE2"/>
<keyword evidence="3" id="KW-1185">Reference proteome</keyword>
<reference evidence="2 3" key="1">
    <citation type="submission" date="2014-06" db="EMBL/GenBank/DDBJ databases">
        <authorList>
            <person name="Swart Estienne"/>
        </authorList>
    </citation>
    <scope>NUCLEOTIDE SEQUENCE [LARGE SCALE GENOMIC DNA]</scope>
    <source>
        <strain evidence="2 3">130c</strain>
    </source>
</reference>
<dbReference type="PANTHER" id="PTHR20938">
    <property type="entry name" value="INTEGRATOR COMPLEX SUBUNIT 4"/>
    <property type="match status" value="1"/>
</dbReference>
<dbReference type="InterPro" id="IPR016024">
    <property type="entry name" value="ARM-type_fold"/>
</dbReference>
<sequence length="660" mass="77258">MRQVSFNDRDSYVTEIVKDICKEIRAMNKDLRNFLSKMLIEVKDMPVNLIIQMAEKESTFQQKFVAVGQQNQQQRQAPQVQNNKNKGSHDGQQIYPEIVGIFLLLIEDDSMSVRISGIDLMSKLAQKAQEIRQKCLNFLIDMLNDEIDEVRIGALHGIANFNDVSQLNEYEVNIVLFNLNEDNQRLRDEIYLFFGRTIISKSDLFLKLLYKLGQTHSQLVSSLVFKILGIDKRFQAIDPIWTDVIYIANMILIYAASLEIPSIFNDVPQFVEKSLNYLKDQYKEYYLLQTQDQKPIEMAIQNNDNQAHQNLIVSLDPTIIQVIKYIKSSNFQMAKKLTENSLQQVKSQLKMLTRNSKSTIDHQLAFFNLLASFIQSCFRQNDVLKSIDLKMKMLLYFQELPGPFKELLEISSLKLYLQLIVEHLDRFKLSDFFYEDEFITLCQNIIAFSEKINNQQATTDPIISYLKINVIQQKSQLRAKEWRNTIIGKLKSFEQTITMNTILDQININQPDLDILRYSDILITHPLNTHNEVHQISYKHSEFMTIQGNMSNQRENVNNQIVVRYPDDTFQFFQTRSNLQNQEVSFNQKIEIKVDKSWNQDNYIEIFFGDQNVITDEEVQLILELMPLKKNFIDKELVRFDNGKLIGVKSNMKKYLIKPC</sequence>
<dbReference type="OMA" id="FMEWISS"/>
<name>A0A078APE2_STYLE</name>
<feature type="region of interest" description="Disordered" evidence="1">
    <location>
        <begin position="71"/>
        <end position="90"/>
    </location>
</feature>
<evidence type="ECO:0000313" key="2">
    <source>
        <dbReference type="EMBL" id="CDW84004.1"/>
    </source>
</evidence>
<dbReference type="InterPro" id="IPR011989">
    <property type="entry name" value="ARM-like"/>
</dbReference>
<dbReference type="Proteomes" id="UP000039865">
    <property type="component" value="Unassembled WGS sequence"/>
</dbReference>
<proteinExistence type="predicted"/>
<organism evidence="2 3">
    <name type="scientific">Stylonychia lemnae</name>
    <name type="common">Ciliate</name>
    <dbReference type="NCBI Taxonomy" id="5949"/>
    <lineage>
        <taxon>Eukaryota</taxon>
        <taxon>Sar</taxon>
        <taxon>Alveolata</taxon>
        <taxon>Ciliophora</taxon>
        <taxon>Intramacronucleata</taxon>
        <taxon>Spirotrichea</taxon>
        <taxon>Stichotrichia</taxon>
        <taxon>Sporadotrichida</taxon>
        <taxon>Oxytrichidae</taxon>
        <taxon>Stylonychinae</taxon>
        <taxon>Stylonychia</taxon>
    </lineage>
</organism>
<accession>A0A078APE2</accession>
<evidence type="ECO:0000256" key="1">
    <source>
        <dbReference type="SAM" id="MobiDB-lite"/>
    </source>
</evidence>
<dbReference type="PANTHER" id="PTHR20938:SF0">
    <property type="entry name" value="INTEGRATOR COMPLEX SUBUNIT 4"/>
    <property type="match status" value="1"/>
</dbReference>
<dbReference type="EMBL" id="CCKQ01012387">
    <property type="protein sequence ID" value="CDW84004.1"/>
    <property type="molecule type" value="Genomic_DNA"/>
</dbReference>
<dbReference type="InParanoid" id="A0A078APE2"/>
<dbReference type="Gene3D" id="1.25.10.10">
    <property type="entry name" value="Leucine-rich Repeat Variant"/>
    <property type="match status" value="1"/>
</dbReference>
<evidence type="ECO:0000313" key="3">
    <source>
        <dbReference type="Proteomes" id="UP000039865"/>
    </source>
</evidence>
<feature type="compositionally biased region" description="Low complexity" evidence="1">
    <location>
        <begin position="71"/>
        <end position="83"/>
    </location>
</feature>
<protein>
    <submittedName>
        <fullName evidence="2">Integrator complex subunit 4</fullName>
    </submittedName>
</protein>